<sequence>MGNEEDSKTRESTSRGQDSCKRTLNICNGDKTIPDYCQTLQVTDTHGNVKQLLFPRGLDLDRPKRSRTTFSTEQLNHLEDEFQRNQYLAGRDRSQLADTLGLSETQIKVWFQNRRTKHKREKTRDMEQQKSMAETNATCNVLRLLQANTPTQLFTPTPDLYLLPPKF</sequence>
<accession>T1J103</accession>
<evidence type="ECO:0000256" key="4">
    <source>
        <dbReference type="ARBA" id="ARBA00023242"/>
    </source>
</evidence>
<dbReference type="InterPro" id="IPR020479">
    <property type="entry name" value="HD_metazoa"/>
</dbReference>
<dbReference type="GO" id="GO:0000981">
    <property type="term" value="F:DNA-binding transcription factor activity, RNA polymerase II-specific"/>
    <property type="evidence" value="ECO:0007669"/>
    <property type="project" value="InterPro"/>
</dbReference>
<keyword evidence="4 5" id="KW-0539">Nucleus</keyword>
<evidence type="ECO:0000256" key="5">
    <source>
        <dbReference type="PROSITE-ProRule" id="PRU00108"/>
    </source>
</evidence>
<dbReference type="PhylomeDB" id="T1J103"/>
<dbReference type="PROSITE" id="PS50071">
    <property type="entry name" value="HOMEOBOX_2"/>
    <property type="match status" value="1"/>
</dbReference>
<dbReference type="PANTHER" id="PTHR24339">
    <property type="entry name" value="HOMEOBOX PROTEIN EMX-RELATED"/>
    <property type="match status" value="1"/>
</dbReference>
<evidence type="ECO:0000313" key="10">
    <source>
        <dbReference type="Proteomes" id="UP000014500"/>
    </source>
</evidence>
<dbReference type="PRINTS" id="PR00031">
    <property type="entry name" value="HTHREPRESSR"/>
</dbReference>
<proteinExistence type="predicted"/>
<evidence type="ECO:0000256" key="1">
    <source>
        <dbReference type="ARBA" id="ARBA00004123"/>
    </source>
</evidence>
<dbReference type="GO" id="GO:0007420">
    <property type="term" value="P:brain development"/>
    <property type="evidence" value="ECO:0007669"/>
    <property type="project" value="TreeGrafter"/>
</dbReference>
<evidence type="ECO:0000256" key="3">
    <source>
        <dbReference type="ARBA" id="ARBA00023155"/>
    </source>
</evidence>
<dbReference type="AlphaFoldDB" id="T1J103"/>
<evidence type="ECO:0000259" key="8">
    <source>
        <dbReference type="PROSITE" id="PS50071"/>
    </source>
</evidence>
<feature type="DNA-binding region" description="Homeobox" evidence="5">
    <location>
        <begin position="63"/>
        <end position="122"/>
    </location>
</feature>
<dbReference type="GO" id="GO:0005634">
    <property type="term" value="C:nucleus"/>
    <property type="evidence" value="ECO:0007669"/>
    <property type="project" value="UniProtKB-SubCell"/>
</dbReference>
<dbReference type="PROSITE" id="PS00027">
    <property type="entry name" value="HOMEOBOX_1"/>
    <property type="match status" value="1"/>
</dbReference>
<organism evidence="9 10">
    <name type="scientific">Strigamia maritima</name>
    <name type="common">European centipede</name>
    <name type="synonym">Geophilus maritimus</name>
    <dbReference type="NCBI Taxonomy" id="126957"/>
    <lineage>
        <taxon>Eukaryota</taxon>
        <taxon>Metazoa</taxon>
        <taxon>Ecdysozoa</taxon>
        <taxon>Arthropoda</taxon>
        <taxon>Myriapoda</taxon>
        <taxon>Chilopoda</taxon>
        <taxon>Pleurostigmophora</taxon>
        <taxon>Geophilomorpha</taxon>
        <taxon>Linotaeniidae</taxon>
        <taxon>Strigamia</taxon>
    </lineage>
</organism>
<feature type="domain" description="Homeobox" evidence="8">
    <location>
        <begin position="61"/>
        <end position="121"/>
    </location>
</feature>
<evidence type="ECO:0000313" key="9">
    <source>
        <dbReference type="EnsemblMetazoa" id="SMAR007217-PA"/>
    </source>
</evidence>
<dbReference type="Proteomes" id="UP000014500">
    <property type="component" value="Unassembled WGS sequence"/>
</dbReference>
<evidence type="ECO:0000256" key="7">
    <source>
        <dbReference type="SAM" id="MobiDB-lite"/>
    </source>
</evidence>
<dbReference type="InterPro" id="IPR001356">
    <property type="entry name" value="HD"/>
</dbReference>
<protein>
    <recommendedName>
        <fullName evidence="8">Homeobox domain-containing protein</fullName>
    </recommendedName>
</protein>
<dbReference type="SUPFAM" id="SSF46689">
    <property type="entry name" value="Homeodomain-like"/>
    <property type="match status" value="1"/>
</dbReference>
<dbReference type="InterPro" id="IPR017970">
    <property type="entry name" value="Homeobox_CS"/>
</dbReference>
<name>T1J103_STRMM</name>
<dbReference type="InterPro" id="IPR000047">
    <property type="entry name" value="HTH_motif"/>
</dbReference>
<dbReference type="eggNOG" id="KOG0843">
    <property type="taxonomic scope" value="Eukaryota"/>
</dbReference>
<dbReference type="InterPro" id="IPR009057">
    <property type="entry name" value="Homeodomain-like_sf"/>
</dbReference>
<dbReference type="EnsemblMetazoa" id="SMAR007217-RA">
    <property type="protein sequence ID" value="SMAR007217-PA"/>
    <property type="gene ID" value="SMAR007217"/>
</dbReference>
<keyword evidence="2 5" id="KW-0238">DNA-binding</keyword>
<comment type="subcellular location">
    <subcellularLocation>
        <location evidence="1 5 6">Nucleus</location>
    </subcellularLocation>
</comment>
<reference evidence="9" key="2">
    <citation type="submission" date="2015-02" db="UniProtKB">
        <authorList>
            <consortium name="EnsemblMetazoa"/>
        </authorList>
    </citation>
    <scope>IDENTIFICATION</scope>
</reference>
<dbReference type="GO" id="GO:0030182">
    <property type="term" value="P:neuron differentiation"/>
    <property type="evidence" value="ECO:0007669"/>
    <property type="project" value="TreeGrafter"/>
</dbReference>
<dbReference type="GO" id="GO:0000978">
    <property type="term" value="F:RNA polymerase II cis-regulatory region sequence-specific DNA binding"/>
    <property type="evidence" value="ECO:0007669"/>
    <property type="project" value="TreeGrafter"/>
</dbReference>
<dbReference type="EMBL" id="JH431742">
    <property type="status" value="NOT_ANNOTATED_CDS"/>
    <property type="molecule type" value="Genomic_DNA"/>
</dbReference>
<evidence type="ECO:0000256" key="2">
    <source>
        <dbReference type="ARBA" id="ARBA00023125"/>
    </source>
</evidence>
<keyword evidence="3 5" id="KW-0371">Homeobox</keyword>
<evidence type="ECO:0000256" key="6">
    <source>
        <dbReference type="RuleBase" id="RU000682"/>
    </source>
</evidence>
<reference evidence="10" key="1">
    <citation type="submission" date="2011-05" db="EMBL/GenBank/DDBJ databases">
        <authorList>
            <person name="Richards S.R."/>
            <person name="Qu J."/>
            <person name="Jiang H."/>
            <person name="Jhangiani S.N."/>
            <person name="Agravi P."/>
            <person name="Goodspeed R."/>
            <person name="Gross S."/>
            <person name="Mandapat C."/>
            <person name="Jackson L."/>
            <person name="Mathew T."/>
            <person name="Pu L."/>
            <person name="Thornton R."/>
            <person name="Saada N."/>
            <person name="Wilczek-Boney K.B."/>
            <person name="Lee S."/>
            <person name="Kovar C."/>
            <person name="Wu Y."/>
            <person name="Scherer S.E."/>
            <person name="Worley K.C."/>
            <person name="Muzny D.M."/>
            <person name="Gibbs R."/>
        </authorList>
    </citation>
    <scope>NUCLEOTIDE SEQUENCE</scope>
    <source>
        <strain evidence="10">Brora</strain>
    </source>
</reference>
<dbReference type="InterPro" id="IPR050877">
    <property type="entry name" value="EMX-VAX-Noto_Homeobox_TFs"/>
</dbReference>
<dbReference type="Gene3D" id="1.10.10.60">
    <property type="entry name" value="Homeodomain-like"/>
    <property type="match status" value="1"/>
</dbReference>
<dbReference type="STRING" id="126957.T1J103"/>
<dbReference type="Pfam" id="PF00046">
    <property type="entry name" value="Homeodomain"/>
    <property type="match status" value="1"/>
</dbReference>
<dbReference type="HOGENOM" id="CLU_1596580_0_0_1"/>
<dbReference type="FunFam" id="1.10.10.60:FF:000553">
    <property type="entry name" value="Homeobox protein ceh-5"/>
    <property type="match status" value="1"/>
</dbReference>
<dbReference type="SMART" id="SM00389">
    <property type="entry name" value="HOX"/>
    <property type="match status" value="1"/>
</dbReference>
<dbReference type="PANTHER" id="PTHR24339:SF28">
    <property type="entry name" value="E5-RELATED"/>
    <property type="match status" value="1"/>
</dbReference>
<feature type="region of interest" description="Disordered" evidence="7">
    <location>
        <begin position="1"/>
        <end position="20"/>
    </location>
</feature>
<dbReference type="PRINTS" id="PR00024">
    <property type="entry name" value="HOMEOBOX"/>
</dbReference>
<keyword evidence="10" id="KW-1185">Reference proteome</keyword>
<dbReference type="CDD" id="cd00086">
    <property type="entry name" value="homeodomain"/>
    <property type="match status" value="1"/>
</dbReference>